<dbReference type="RefSeq" id="WP_386765497.1">
    <property type="nucleotide sequence ID" value="NZ_JBHSTI010000008.1"/>
</dbReference>
<keyword evidence="1" id="KW-0175">Coiled coil</keyword>
<reference evidence="3" key="1">
    <citation type="journal article" date="2019" name="Int. J. Syst. Evol. Microbiol.">
        <title>The Global Catalogue of Microorganisms (GCM) 10K type strain sequencing project: providing services to taxonomists for standard genome sequencing and annotation.</title>
        <authorList>
            <consortium name="The Broad Institute Genomics Platform"/>
            <consortium name="The Broad Institute Genome Sequencing Center for Infectious Disease"/>
            <person name="Wu L."/>
            <person name="Ma J."/>
        </authorList>
    </citation>
    <scope>NUCLEOTIDE SEQUENCE [LARGE SCALE GENOMIC DNA]</scope>
    <source>
        <strain evidence="3">CGMCC 4.7317</strain>
    </source>
</reference>
<dbReference type="EMBL" id="JBHSTI010000008">
    <property type="protein sequence ID" value="MFC6237836.1"/>
    <property type="molecule type" value="Genomic_DNA"/>
</dbReference>
<name>A0ABW1SZF7_9ACTN</name>
<comment type="caution">
    <text evidence="2">The sequence shown here is derived from an EMBL/GenBank/DDBJ whole genome shotgun (WGS) entry which is preliminary data.</text>
</comment>
<dbReference type="Pfam" id="PF04508">
    <property type="entry name" value="Pox_A_type_inc"/>
    <property type="match status" value="1"/>
</dbReference>
<sequence length="66" mass="7307">MSKAIYGHLGSSDALLVAEVTRLRRRVRELEEQLATYESMVPSDLADLERVDVTVRELPADAPVPA</sequence>
<organism evidence="2 3">
    <name type="scientific">Longivirga aurantiaca</name>
    <dbReference type="NCBI Taxonomy" id="1837743"/>
    <lineage>
        <taxon>Bacteria</taxon>
        <taxon>Bacillati</taxon>
        <taxon>Actinomycetota</taxon>
        <taxon>Actinomycetes</taxon>
        <taxon>Sporichthyales</taxon>
        <taxon>Sporichthyaceae</taxon>
        <taxon>Longivirga</taxon>
    </lineage>
</organism>
<keyword evidence="3" id="KW-1185">Reference proteome</keyword>
<gene>
    <name evidence="2" type="ORF">ACFQGU_08100</name>
</gene>
<evidence type="ECO:0000256" key="1">
    <source>
        <dbReference type="SAM" id="Coils"/>
    </source>
</evidence>
<evidence type="ECO:0000313" key="3">
    <source>
        <dbReference type="Proteomes" id="UP001596138"/>
    </source>
</evidence>
<accession>A0ABW1SZF7</accession>
<evidence type="ECO:0000313" key="2">
    <source>
        <dbReference type="EMBL" id="MFC6237836.1"/>
    </source>
</evidence>
<proteinExistence type="predicted"/>
<feature type="coiled-coil region" evidence="1">
    <location>
        <begin position="13"/>
        <end position="40"/>
    </location>
</feature>
<protein>
    <submittedName>
        <fullName evidence="2">Uncharacterized protein</fullName>
    </submittedName>
</protein>
<dbReference type="Proteomes" id="UP001596138">
    <property type="component" value="Unassembled WGS sequence"/>
</dbReference>
<dbReference type="InterPro" id="IPR007596">
    <property type="entry name" value="Pox_A_type_inc"/>
</dbReference>